<dbReference type="AlphaFoldDB" id="A0A0D9XTZ3"/>
<evidence type="ECO:0000313" key="2">
    <source>
        <dbReference type="EnsemblPlants" id="LPERR11G15620.1"/>
    </source>
</evidence>
<feature type="compositionally biased region" description="Basic and acidic residues" evidence="1">
    <location>
        <begin position="11"/>
        <end position="24"/>
    </location>
</feature>
<feature type="region of interest" description="Disordered" evidence="1">
    <location>
        <begin position="1"/>
        <end position="46"/>
    </location>
</feature>
<reference evidence="2 3" key="1">
    <citation type="submission" date="2012-08" db="EMBL/GenBank/DDBJ databases">
        <title>Oryza genome evolution.</title>
        <authorList>
            <person name="Wing R.A."/>
        </authorList>
    </citation>
    <scope>NUCLEOTIDE SEQUENCE</scope>
</reference>
<dbReference type="Proteomes" id="UP000032180">
    <property type="component" value="Chromosome 11"/>
</dbReference>
<proteinExistence type="predicted"/>
<evidence type="ECO:0000313" key="3">
    <source>
        <dbReference type="Proteomes" id="UP000032180"/>
    </source>
</evidence>
<dbReference type="Gramene" id="LPERR11G15620.1">
    <property type="protein sequence ID" value="LPERR11G15620.1"/>
    <property type="gene ID" value="LPERR11G15620"/>
</dbReference>
<dbReference type="HOGENOM" id="CLU_2888989_0_0_1"/>
<reference evidence="3" key="2">
    <citation type="submission" date="2013-12" db="EMBL/GenBank/DDBJ databases">
        <authorList>
            <person name="Yu Y."/>
            <person name="Lee S."/>
            <person name="de Baynast K."/>
            <person name="Wissotski M."/>
            <person name="Liu L."/>
            <person name="Talag J."/>
            <person name="Goicoechea J."/>
            <person name="Angelova A."/>
            <person name="Jetty R."/>
            <person name="Kudrna D."/>
            <person name="Golser W."/>
            <person name="Rivera L."/>
            <person name="Zhang J."/>
            <person name="Wing R."/>
        </authorList>
    </citation>
    <scope>NUCLEOTIDE SEQUENCE</scope>
</reference>
<name>A0A0D9XTZ3_9ORYZ</name>
<keyword evidence="3" id="KW-1185">Reference proteome</keyword>
<organism evidence="2 3">
    <name type="scientific">Leersia perrieri</name>
    <dbReference type="NCBI Taxonomy" id="77586"/>
    <lineage>
        <taxon>Eukaryota</taxon>
        <taxon>Viridiplantae</taxon>
        <taxon>Streptophyta</taxon>
        <taxon>Embryophyta</taxon>
        <taxon>Tracheophyta</taxon>
        <taxon>Spermatophyta</taxon>
        <taxon>Magnoliopsida</taxon>
        <taxon>Liliopsida</taxon>
        <taxon>Poales</taxon>
        <taxon>Poaceae</taxon>
        <taxon>BOP clade</taxon>
        <taxon>Oryzoideae</taxon>
        <taxon>Oryzeae</taxon>
        <taxon>Oryzinae</taxon>
        <taxon>Leersia</taxon>
    </lineage>
</organism>
<protein>
    <submittedName>
        <fullName evidence="2">Uncharacterized protein</fullName>
    </submittedName>
</protein>
<accession>A0A0D9XTZ3</accession>
<reference evidence="2" key="3">
    <citation type="submission" date="2015-04" db="UniProtKB">
        <authorList>
            <consortium name="EnsemblPlants"/>
        </authorList>
    </citation>
    <scope>IDENTIFICATION</scope>
</reference>
<evidence type="ECO:0000256" key="1">
    <source>
        <dbReference type="SAM" id="MobiDB-lite"/>
    </source>
</evidence>
<dbReference type="EnsemblPlants" id="LPERR11G15620.1">
    <property type="protein sequence ID" value="LPERR11G15620.1"/>
    <property type="gene ID" value="LPERR11G15620"/>
</dbReference>
<sequence>MASQSLQRTKIGGERAWRGGKETLRGNGGGGGTKVETGDSCPTKSAADGSMVIVKGFVPAAFM</sequence>